<evidence type="ECO:0000256" key="4">
    <source>
        <dbReference type="ARBA" id="ARBA00022723"/>
    </source>
</evidence>
<evidence type="ECO:0000256" key="11">
    <source>
        <dbReference type="ARBA" id="ARBA00023242"/>
    </source>
</evidence>
<reference evidence="14" key="1">
    <citation type="submission" date="2022-03" db="EMBL/GenBank/DDBJ databases">
        <authorList>
            <person name="Martin C."/>
        </authorList>
    </citation>
    <scope>NUCLEOTIDE SEQUENCE</scope>
</reference>
<keyword evidence="8" id="KW-0805">Transcription regulation</keyword>
<evidence type="ECO:0000256" key="12">
    <source>
        <dbReference type="PROSITE-ProRule" id="PRU00042"/>
    </source>
</evidence>
<keyword evidence="15" id="KW-1185">Reference proteome</keyword>
<dbReference type="FunFam" id="3.30.160.60:FF:000028">
    <property type="entry name" value="zinc finger protein 90 homolog"/>
    <property type="match status" value="1"/>
</dbReference>
<dbReference type="GO" id="GO:0000981">
    <property type="term" value="F:DNA-binding transcription factor activity, RNA polymerase II-specific"/>
    <property type="evidence" value="ECO:0007669"/>
    <property type="project" value="TreeGrafter"/>
</dbReference>
<keyword evidence="10" id="KW-0804">Transcription</keyword>
<keyword evidence="9" id="KW-0238">DNA-binding</keyword>
<dbReference type="GO" id="GO:0003677">
    <property type="term" value="F:DNA binding"/>
    <property type="evidence" value="ECO:0007669"/>
    <property type="project" value="UniProtKB-KW"/>
</dbReference>
<dbReference type="FunFam" id="3.30.160.60:FF:000100">
    <property type="entry name" value="Zinc finger 45-like"/>
    <property type="match status" value="1"/>
</dbReference>
<keyword evidence="7" id="KW-0862">Zinc</keyword>
<protein>
    <recommendedName>
        <fullName evidence="13">C2H2-type domain-containing protein</fullName>
    </recommendedName>
</protein>
<evidence type="ECO:0000256" key="8">
    <source>
        <dbReference type="ARBA" id="ARBA00023015"/>
    </source>
</evidence>
<keyword evidence="11" id="KW-0539">Nucleus</keyword>
<dbReference type="PANTHER" id="PTHR24394">
    <property type="entry name" value="ZINC FINGER PROTEIN"/>
    <property type="match status" value="1"/>
</dbReference>
<feature type="domain" description="C2H2-type" evidence="13">
    <location>
        <begin position="171"/>
        <end position="198"/>
    </location>
</feature>
<dbReference type="Gene3D" id="3.30.160.60">
    <property type="entry name" value="Classic Zinc Finger"/>
    <property type="match status" value="4"/>
</dbReference>
<dbReference type="FunFam" id="3.30.160.60:FF:000624">
    <property type="entry name" value="zinc finger protein 697"/>
    <property type="match status" value="1"/>
</dbReference>
<evidence type="ECO:0000313" key="15">
    <source>
        <dbReference type="Proteomes" id="UP000749559"/>
    </source>
</evidence>
<comment type="subcellular location">
    <subcellularLocation>
        <location evidence="2">Nucleus</location>
    </subcellularLocation>
</comment>
<evidence type="ECO:0000256" key="1">
    <source>
        <dbReference type="ARBA" id="ARBA00003767"/>
    </source>
</evidence>
<dbReference type="OrthoDB" id="8953196at2759"/>
<keyword evidence="5" id="KW-0677">Repeat</keyword>
<feature type="domain" description="C2H2-type" evidence="13">
    <location>
        <begin position="258"/>
        <end position="285"/>
    </location>
</feature>
<feature type="domain" description="C2H2-type" evidence="13">
    <location>
        <begin position="230"/>
        <end position="257"/>
    </location>
</feature>
<evidence type="ECO:0000256" key="9">
    <source>
        <dbReference type="ARBA" id="ARBA00023125"/>
    </source>
</evidence>
<dbReference type="GO" id="GO:0008270">
    <property type="term" value="F:zinc ion binding"/>
    <property type="evidence" value="ECO:0007669"/>
    <property type="project" value="UniProtKB-KW"/>
</dbReference>
<dbReference type="PROSITE" id="PS00028">
    <property type="entry name" value="ZINC_FINGER_C2H2_1"/>
    <property type="match status" value="4"/>
</dbReference>
<gene>
    <name evidence="14" type="ORF">OFUS_LOCUS8610</name>
</gene>
<feature type="non-terminal residue" evidence="14">
    <location>
        <position position="1"/>
    </location>
</feature>
<comment type="similarity">
    <text evidence="3">Belongs to the krueppel C2H2-type zinc-finger protein family.</text>
</comment>
<dbReference type="SUPFAM" id="SSF57667">
    <property type="entry name" value="beta-beta-alpha zinc fingers"/>
    <property type="match status" value="2"/>
</dbReference>
<dbReference type="Pfam" id="PF00096">
    <property type="entry name" value="zf-C2H2"/>
    <property type="match status" value="3"/>
</dbReference>
<dbReference type="AlphaFoldDB" id="A0A8S4NM94"/>
<name>A0A8S4NM94_OWEFU</name>
<evidence type="ECO:0000256" key="5">
    <source>
        <dbReference type="ARBA" id="ARBA00022737"/>
    </source>
</evidence>
<evidence type="ECO:0000256" key="2">
    <source>
        <dbReference type="ARBA" id="ARBA00004123"/>
    </source>
</evidence>
<comment type="caution">
    <text evidence="14">The sequence shown here is derived from an EMBL/GenBank/DDBJ whole genome shotgun (WGS) entry which is preliminary data.</text>
</comment>
<dbReference type="SMART" id="SM00355">
    <property type="entry name" value="ZnF_C2H2"/>
    <property type="match status" value="4"/>
</dbReference>
<keyword evidence="6 12" id="KW-0863">Zinc-finger</keyword>
<organism evidence="14 15">
    <name type="scientific">Owenia fusiformis</name>
    <name type="common">Polychaete worm</name>
    <dbReference type="NCBI Taxonomy" id="6347"/>
    <lineage>
        <taxon>Eukaryota</taxon>
        <taxon>Metazoa</taxon>
        <taxon>Spiralia</taxon>
        <taxon>Lophotrochozoa</taxon>
        <taxon>Annelida</taxon>
        <taxon>Polychaeta</taxon>
        <taxon>Sedentaria</taxon>
        <taxon>Canalipalpata</taxon>
        <taxon>Sabellida</taxon>
        <taxon>Oweniida</taxon>
        <taxon>Oweniidae</taxon>
        <taxon>Owenia</taxon>
    </lineage>
</organism>
<dbReference type="PROSITE" id="PS50157">
    <property type="entry name" value="ZINC_FINGER_C2H2_2"/>
    <property type="match status" value="4"/>
</dbReference>
<evidence type="ECO:0000256" key="7">
    <source>
        <dbReference type="ARBA" id="ARBA00022833"/>
    </source>
</evidence>
<keyword evidence="4" id="KW-0479">Metal-binding</keyword>
<evidence type="ECO:0000313" key="14">
    <source>
        <dbReference type="EMBL" id="CAH1782131.1"/>
    </source>
</evidence>
<accession>A0A8S4NM94</accession>
<comment type="function">
    <text evidence="1">May be involved in transcriptional regulation.</text>
</comment>
<sequence>EEMDSKAEHECINIKQENLNTANYQEYSNNDFTIIQESIYVESTEIKQEHLFGCTTKNEILEPKDEVNEDYLSKEDYSNEDYVSNVDDVAVELDIKKEPLDIVSETNTNLALEEIRGCEVEPNVILNSAEHIERGAVILDDLSNSEHDMNDRRDHTLEISSETLNKSIESFRCEICGKCYSIKNDLDKHALKHTRERPFHCHVCEKSFTSSLLLKRHILNLHSDSGEKPFKCKNCSKSFLWSSKLKVHERIHTGERPLQCKVCGKCFNNLGSFGIHQLTHSGKKTINVETVSNAF</sequence>
<dbReference type="InterPro" id="IPR013087">
    <property type="entry name" value="Znf_C2H2_type"/>
</dbReference>
<evidence type="ECO:0000256" key="10">
    <source>
        <dbReference type="ARBA" id="ARBA00023163"/>
    </source>
</evidence>
<evidence type="ECO:0000259" key="13">
    <source>
        <dbReference type="PROSITE" id="PS50157"/>
    </source>
</evidence>
<dbReference type="PANTHER" id="PTHR24394:SF48">
    <property type="entry name" value="ZINC FINGER PROTEIN 771"/>
    <property type="match status" value="1"/>
</dbReference>
<dbReference type="Proteomes" id="UP000749559">
    <property type="component" value="Unassembled WGS sequence"/>
</dbReference>
<proteinExistence type="inferred from homology"/>
<evidence type="ECO:0000256" key="6">
    <source>
        <dbReference type="ARBA" id="ARBA00022771"/>
    </source>
</evidence>
<dbReference type="GO" id="GO:0005634">
    <property type="term" value="C:nucleus"/>
    <property type="evidence" value="ECO:0007669"/>
    <property type="project" value="UniProtKB-SubCell"/>
</dbReference>
<dbReference type="InterPro" id="IPR036236">
    <property type="entry name" value="Znf_C2H2_sf"/>
</dbReference>
<evidence type="ECO:0000256" key="3">
    <source>
        <dbReference type="ARBA" id="ARBA00006991"/>
    </source>
</evidence>
<dbReference type="EMBL" id="CAIIXF020000004">
    <property type="protein sequence ID" value="CAH1782131.1"/>
    <property type="molecule type" value="Genomic_DNA"/>
</dbReference>
<feature type="domain" description="C2H2-type" evidence="13">
    <location>
        <begin position="199"/>
        <end position="229"/>
    </location>
</feature>